<evidence type="ECO:0000256" key="3">
    <source>
        <dbReference type="ARBA" id="ARBA00022729"/>
    </source>
</evidence>
<keyword evidence="2" id="KW-0813">Transport</keyword>
<gene>
    <name evidence="5" type="ORF">C4617_03955</name>
</gene>
<accession>A0A2T4VX65</accession>
<dbReference type="EMBL" id="PSQJ01000004">
    <property type="protein sequence ID" value="PTL86366.1"/>
    <property type="molecule type" value="Genomic_DNA"/>
</dbReference>
<evidence type="ECO:0000256" key="1">
    <source>
        <dbReference type="ARBA" id="ARBA00010333"/>
    </source>
</evidence>
<dbReference type="Pfam" id="PF00497">
    <property type="entry name" value="SBP_bac_3"/>
    <property type="match status" value="1"/>
</dbReference>
<name>A0A2T4VX65_9HYPH</name>
<dbReference type="CDD" id="cd13692">
    <property type="entry name" value="PBP2_BztA"/>
    <property type="match status" value="1"/>
</dbReference>
<proteinExistence type="inferred from homology"/>
<comment type="similarity">
    <text evidence="1">Belongs to the bacterial solute-binding protein 3 family.</text>
</comment>
<evidence type="ECO:0000313" key="6">
    <source>
        <dbReference type="Proteomes" id="UP000240811"/>
    </source>
</evidence>
<reference evidence="6" key="1">
    <citation type="submission" date="2018-02" db="EMBL/GenBank/DDBJ databases">
        <title>Genome sequence of Candidatus Liberibacter europaeus.</title>
        <authorList>
            <person name="Frampton R.A."/>
            <person name="Thompson S.M."/>
            <person name="David C."/>
            <person name="Addison S.M."/>
            <person name="Smith G.R."/>
        </authorList>
    </citation>
    <scope>NUCLEOTIDE SEQUENCE [LARGE SCALE GENOMIC DNA]</scope>
</reference>
<organism evidence="5 6">
    <name type="scientific">Candidatus Liberibacter europaeus</name>
    <dbReference type="NCBI Taxonomy" id="744859"/>
    <lineage>
        <taxon>Bacteria</taxon>
        <taxon>Pseudomonadati</taxon>
        <taxon>Pseudomonadota</taxon>
        <taxon>Alphaproteobacteria</taxon>
        <taxon>Hyphomicrobiales</taxon>
        <taxon>Rhizobiaceae</taxon>
        <taxon>Liberibacter</taxon>
    </lineage>
</organism>
<dbReference type="AlphaFoldDB" id="A0A2T4VX65"/>
<evidence type="ECO:0000256" key="2">
    <source>
        <dbReference type="ARBA" id="ARBA00022448"/>
    </source>
</evidence>
<comment type="caution">
    <text evidence="5">The sequence shown here is derived from an EMBL/GenBank/DDBJ whole genome shotgun (WGS) entry which is preliminary data.</text>
</comment>
<dbReference type="InterPro" id="IPR051455">
    <property type="entry name" value="Bact_solute-bind_prot3"/>
</dbReference>
<dbReference type="Proteomes" id="UP000240811">
    <property type="component" value="Unassembled WGS sequence"/>
</dbReference>
<dbReference type="Gene3D" id="3.40.190.10">
    <property type="entry name" value="Periplasmic binding protein-like II"/>
    <property type="match status" value="2"/>
</dbReference>
<dbReference type="SUPFAM" id="SSF53850">
    <property type="entry name" value="Periplasmic binding protein-like II"/>
    <property type="match status" value="1"/>
</dbReference>
<dbReference type="InterPro" id="IPR001638">
    <property type="entry name" value="Solute-binding_3/MltF_N"/>
</dbReference>
<dbReference type="PROSITE" id="PS51257">
    <property type="entry name" value="PROKAR_LIPOPROTEIN"/>
    <property type="match status" value="1"/>
</dbReference>
<dbReference type="GO" id="GO:0006865">
    <property type="term" value="P:amino acid transport"/>
    <property type="evidence" value="ECO:0007669"/>
    <property type="project" value="TreeGrafter"/>
</dbReference>
<sequence length="343" mass="38129">MYKCRNLFFGVVVFISLSCTGLTAYADILKEVKKRGFLSCGMNVGVSGFSMLNAKGEWTGFDIDFCKALSSAIFNDKSKVKYVPLNAKERFIALQSGEIDVLSRNTSWTLLRETSLGLFFRAITYFDGQGFMMRKKPGITSALQLSESSICVQSGTSTELTLADYFRANGMKFHPIVFERVEEIDAAYRSNRCDVYSGDISALYSLRLSTDNPSEHIILPEMISKEPLGPAILQGDSVWSNIVTWTHYALVTAEELGITQKNVDDMLNSTNPDVRRFLGSDKNSNIGKSLGLKNDWAYGIIKNVGNYGEIFNRNLGSGSVLKIPRNHNNLYSKGGLMYAPPIR</sequence>
<evidence type="ECO:0000313" key="5">
    <source>
        <dbReference type="EMBL" id="PTL86366.1"/>
    </source>
</evidence>
<dbReference type="PANTHER" id="PTHR30085:SF7">
    <property type="entry name" value="AMINO-ACID ABC TRANSPORTER-BINDING PROTEIN YHDW-RELATED"/>
    <property type="match status" value="1"/>
</dbReference>
<feature type="domain" description="Solute-binding protein family 3/N-terminal" evidence="4">
    <location>
        <begin position="37"/>
        <end position="266"/>
    </location>
</feature>
<dbReference type="SMART" id="SM00062">
    <property type="entry name" value="PBPb"/>
    <property type="match status" value="1"/>
</dbReference>
<protein>
    <submittedName>
        <fullName evidence="5">Amino acid ABC transporter substrate-bindnig protein</fullName>
    </submittedName>
</protein>
<evidence type="ECO:0000259" key="4">
    <source>
        <dbReference type="SMART" id="SM00062"/>
    </source>
</evidence>
<dbReference type="PANTHER" id="PTHR30085">
    <property type="entry name" value="AMINO ACID ABC TRANSPORTER PERMEASE"/>
    <property type="match status" value="1"/>
</dbReference>
<keyword evidence="3" id="KW-0732">Signal</keyword>